<evidence type="ECO:0000313" key="16">
    <source>
        <dbReference type="EMBL" id="CAF1047816.1"/>
    </source>
</evidence>
<evidence type="ECO:0000256" key="9">
    <source>
        <dbReference type="ARBA" id="ARBA00023176"/>
    </source>
</evidence>
<evidence type="ECO:0000256" key="10">
    <source>
        <dbReference type="ARBA" id="ARBA00023180"/>
    </source>
</evidence>
<dbReference type="PROSITE" id="PS01180">
    <property type="entry name" value="CUB"/>
    <property type="match status" value="2"/>
</dbReference>
<proteinExistence type="inferred from homology"/>
<organism evidence="16 17">
    <name type="scientific">Brachionus calyciflorus</name>
    <dbReference type="NCBI Taxonomy" id="104777"/>
    <lineage>
        <taxon>Eukaryota</taxon>
        <taxon>Metazoa</taxon>
        <taxon>Spiralia</taxon>
        <taxon>Gnathifera</taxon>
        <taxon>Rotifera</taxon>
        <taxon>Eurotatoria</taxon>
        <taxon>Monogononta</taxon>
        <taxon>Pseudotrocha</taxon>
        <taxon>Ploima</taxon>
        <taxon>Brachionidae</taxon>
        <taxon>Brachionus</taxon>
    </lineage>
</organism>
<keyword evidence="10" id="KW-0325">Glycoprotein</keyword>
<keyword evidence="4 14" id="KW-0812">Transmembrane</keyword>
<dbReference type="PRINTS" id="PR00261">
    <property type="entry name" value="LDLRECEPTOR"/>
</dbReference>
<feature type="compositionally biased region" description="Polar residues" evidence="13">
    <location>
        <begin position="734"/>
        <end position="747"/>
    </location>
</feature>
<comment type="caution">
    <text evidence="12">Lacks conserved residue(s) required for the propagation of feature annotation.</text>
</comment>
<dbReference type="EMBL" id="CAJNOC010005278">
    <property type="protein sequence ID" value="CAF1047816.1"/>
    <property type="molecule type" value="Genomic_DNA"/>
</dbReference>
<accession>A0A814K962</accession>
<dbReference type="InterPro" id="IPR000859">
    <property type="entry name" value="CUB_dom"/>
</dbReference>
<feature type="disulfide bond" evidence="12">
    <location>
        <begin position="583"/>
        <end position="601"/>
    </location>
</feature>
<evidence type="ECO:0000256" key="11">
    <source>
        <dbReference type="ARBA" id="ARBA00037878"/>
    </source>
</evidence>
<dbReference type="AlphaFoldDB" id="A0A814K962"/>
<dbReference type="PANTHER" id="PTHR24270">
    <property type="entry name" value="LOW-DENSITY LIPOPROTEIN RECEPTOR-RELATED"/>
    <property type="match status" value="1"/>
</dbReference>
<dbReference type="Gene3D" id="2.60.120.290">
    <property type="entry name" value="Spermadhesin, CUB domain"/>
    <property type="match status" value="2"/>
</dbReference>
<keyword evidence="9" id="KW-0168">Coated pit</keyword>
<keyword evidence="3" id="KW-0254">Endocytosis</keyword>
<sequence length="819" mass="94970">MLMISMVPFSERFNLILIQKIGFLLISLFLISCTNAQLNDRISTFNYILKVDDFVDYSFNKLQLCDNVVIDLENEKSRDKWNGFIRSPDYKLYDLKHKKLRTFERNDLPIFTKCKWNIKAPKDHYLEIKIIDYEKIKSETKCSTDKLEFTVIDQNNSSKNLWINLNDEQSDSQQIKYKTNSTLSNCNFDLKSYLTINSNSNNIQINYETINSNFNILLSFSIRPSTEEITNECNNGLECEINISPKLKHSSCIDKNLLCNCPSFRDPKNSSLEYLNNCDYLIENYDSYLNSLNQLPNNFCEYYTLLNSKCRNNRLDAKKSQNRINLFEESTTPPRQERLTDLVIQPEPDLEDICYNVIKTREFGWIASPSLYSEKYSNMDLNCTYRIIIQPYQTIQLRFKSFYLNSDFKNSKNMKTKSDYDFLSIYDGPNKQSPLIVKLNSFNNDFKTNFYSRVFNSKTNALYIQFHTSKYQSSPYRPIPSIGFNFTYQIKGYCIENQKQCNSIYELNCYSPEQECNDVWDCNNGMDERGCFGCEPDRFRCKNNIFCYRFEDRCDGDYQCVDKSDELNCDKWTCNSANGTFLCNNGRCIYEQWVCDGTNDCEDNSDEINCPTGLTSRRVITTAVLGGTLCCLLLVMALGCACKLYTLHTATYRGSFRFSQPGNSQSVSLVAGQLPTASLNSSSSRNRRRQRQRQRDGNNLSSFLRRLRSETNSQPTRSETSSSLLSSNTERSSVGESSTGNQVNFNNELPMPHHLIAPPTYNQTMGLVDEYEQRQLAFIEHVRSILSQQQQQNGTSLINLGKINTYLRICIVKNFFFEP</sequence>
<dbReference type="Pfam" id="PF00431">
    <property type="entry name" value="CUB"/>
    <property type="match status" value="1"/>
</dbReference>
<evidence type="ECO:0000256" key="8">
    <source>
        <dbReference type="ARBA" id="ARBA00023157"/>
    </source>
</evidence>
<dbReference type="GO" id="GO:0005905">
    <property type="term" value="C:clathrin-coated pit"/>
    <property type="evidence" value="ECO:0007669"/>
    <property type="project" value="UniProtKB-KW"/>
</dbReference>
<dbReference type="SUPFAM" id="SSF49854">
    <property type="entry name" value="Spermadhesin, CUB domain"/>
    <property type="match status" value="1"/>
</dbReference>
<feature type="disulfide bond" evidence="12">
    <location>
        <begin position="554"/>
        <end position="569"/>
    </location>
</feature>
<name>A0A814K962_9BILA</name>
<feature type="compositionally biased region" description="Low complexity" evidence="13">
    <location>
        <begin position="717"/>
        <end position="732"/>
    </location>
</feature>
<dbReference type="GO" id="GO:0006897">
    <property type="term" value="P:endocytosis"/>
    <property type="evidence" value="ECO:0007669"/>
    <property type="project" value="UniProtKB-KW"/>
</dbReference>
<evidence type="ECO:0000313" key="17">
    <source>
        <dbReference type="Proteomes" id="UP000663879"/>
    </source>
</evidence>
<dbReference type="PROSITE" id="PS01209">
    <property type="entry name" value="LDLRA_1"/>
    <property type="match status" value="1"/>
</dbReference>
<dbReference type="InterPro" id="IPR035914">
    <property type="entry name" value="Sperma_CUB_dom_sf"/>
</dbReference>
<evidence type="ECO:0000256" key="3">
    <source>
        <dbReference type="ARBA" id="ARBA00022583"/>
    </source>
</evidence>
<feature type="transmembrane region" description="Helical" evidence="14">
    <location>
        <begin position="624"/>
        <end position="647"/>
    </location>
</feature>
<dbReference type="Gene3D" id="4.10.400.10">
    <property type="entry name" value="Low-density Lipoprotein Receptor"/>
    <property type="match status" value="2"/>
</dbReference>
<dbReference type="InterPro" id="IPR002172">
    <property type="entry name" value="LDrepeatLR_classA_rpt"/>
</dbReference>
<dbReference type="CDD" id="cd00112">
    <property type="entry name" value="LDLa"/>
    <property type="match status" value="2"/>
</dbReference>
<comment type="subcellular location">
    <subcellularLocation>
        <location evidence="11">Membrane</location>
        <location evidence="11">Coated pit</location>
    </subcellularLocation>
    <subcellularLocation>
        <location evidence="1">Membrane</location>
        <topology evidence="1">Single-pass membrane protein</topology>
    </subcellularLocation>
</comment>
<keyword evidence="5" id="KW-0677">Repeat</keyword>
<evidence type="ECO:0000256" key="2">
    <source>
        <dbReference type="ARBA" id="ARBA00009939"/>
    </source>
</evidence>
<dbReference type="CDD" id="cd00041">
    <property type="entry name" value="CUB"/>
    <property type="match status" value="1"/>
</dbReference>
<dbReference type="InterPro" id="IPR050685">
    <property type="entry name" value="LDLR"/>
</dbReference>
<dbReference type="InterPro" id="IPR036055">
    <property type="entry name" value="LDL_receptor-like_sf"/>
</dbReference>
<evidence type="ECO:0000256" key="7">
    <source>
        <dbReference type="ARBA" id="ARBA00023136"/>
    </source>
</evidence>
<dbReference type="FunFam" id="4.10.400.10:FF:000065">
    <property type="entry name" value="Transmembrane protease serine 7"/>
    <property type="match status" value="1"/>
</dbReference>
<keyword evidence="7 14" id="KW-0472">Membrane</keyword>
<dbReference type="Proteomes" id="UP000663879">
    <property type="component" value="Unassembled WGS sequence"/>
</dbReference>
<dbReference type="SMART" id="SM00042">
    <property type="entry name" value="CUB"/>
    <property type="match status" value="1"/>
</dbReference>
<dbReference type="OrthoDB" id="10020456at2759"/>
<feature type="domain" description="CUB" evidence="15">
    <location>
        <begin position="354"/>
        <end position="491"/>
    </location>
</feature>
<evidence type="ECO:0000256" key="6">
    <source>
        <dbReference type="ARBA" id="ARBA00022989"/>
    </source>
</evidence>
<evidence type="ECO:0000256" key="4">
    <source>
        <dbReference type="ARBA" id="ARBA00022692"/>
    </source>
</evidence>
<dbReference type="SUPFAM" id="SSF57424">
    <property type="entry name" value="LDL receptor-like module"/>
    <property type="match status" value="2"/>
</dbReference>
<evidence type="ECO:0000259" key="15">
    <source>
        <dbReference type="PROSITE" id="PS01180"/>
    </source>
</evidence>
<gene>
    <name evidence="16" type="ORF">OXX778_LOCUS18675</name>
</gene>
<feature type="disulfide bond" evidence="12">
    <location>
        <begin position="595"/>
        <end position="610"/>
    </location>
</feature>
<reference evidence="16" key="1">
    <citation type="submission" date="2021-02" db="EMBL/GenBank/DDBJ databases">
        <authorList>
            <person name="Nowell W R."/>
        </authorList>
    </citation>
    <scope>NUCLEOTIDE SEQUENCE</scope>
    <source>
        <strain evidence="16">Ploen Becks lab</strain>
    </source>
</reference>
<evidence type="ECO:0000256" key="13">
    <source>
        <dbReference type="SAM" id="MobiDB-lite"/>
    </source>
</evidence>
<feature type="disulfide bond" evidence="12">
    <location>
        <begin position="516"/>
        <end position="531"/>
    </location>
</feature>
<keyword evidence="17" id="KW-1185">Reference proteome</keyword>
<keyword evidence="8 12" id="KW-1015">Disulfide bond</keyword>
<evidence type="ECO:0000256" key="12">
    <source>
        <dbReference type="PROSITE-ProRule" id="PRU00124"/>
    </source>
</evidence>
<comment type="caution">
    <text evidence="16">The sequence shown here is derived from an EMBL/GenBank/DDBJ whole genome shotgun (WGS) entry which is preliminary data.</text>
</comment>
<keyword evidence="6 14" id="KW-1133">Transmembrane helix</keyword>
<feature type="region of interest" description="Disordered" evidence="13">
    <location>
        <begin position="677"/>
        <end position="751"/>
    </location>
</feature>
<comment type="similarity">
    <text evidence="2">Belongs to the LDLR family.</text>
</comment>
<dbReference type="Pfam" id="PF00057">
    <property type="entry name" value="Ldl_recept_a"/>
    <property type="match status" value="2"/>
</dbReference>
<protein>
    <recommendedName>
        <fullName evidence="15">CUB domain-containing protein</fullName>
    </recommendedName>
</protein>
<dbReference type="InterPro" id="IPR023415">
    <property type="entry name" value="LDLR_class-A_CS"/>
</dbReference>
<dbReference type="SMART" id="SM00192">
    <property type="entry name" value="LDLa"/>
    <property type="match status" value="3"/>
</dbReference>
<dbReference type="PROSITE" id="PS50068">
    <property type="entry name" value="LDLRA_2"/>
    <property type="match status" value="3"/>
</dbReference>
<evidence type="ECO:0000256" key="14">
    <source>
        <dbReference type="SAM" id="Phobius"/>
    </source>
</evidence>
<feature type="domain" description="CUB" evidence="15">
    <location>
        <begin position="65"/>
        <end position="227"/>
    </location>
</feature>
<evidence type="ECO:0000256" key="5">
    <source>
        <dbReference type="ARBA" id="ARBA00022737"/>
    </source>
</evidence>
<evidence type="ECO:0000256" key="1">
    <source>
        <dbReference type="ARBA" id="ARBA00004167"/>
    </source>
</evidence>
<dbReference type="GO" id="GO:0005886">
    <property type="term" value="C:plasma membrane"/>
    <property type="evidence" value="ECO:0007669"/>
    <property type="project" value="TreeGrafter"/>
</dbReference>